<dbReference type="EMBL" id="JAAOAO010000180">
    <property type="protein sequence ID" value="KAF5559076.1"/>
    <property type="molecule type" value="Genomic_DNA"/>
</dbReference>
<reference evidence="2 3" key="1">
    <citation type="submission" date="2020-05" db="EMBL/GenBank/DDBJ databases">
        <title>Identification and distribution of gene clusters putatively required for synthesis of sphingolipid metabolism inhibitors in phylogenetically diverse species of the filamentous fungus Fusarium.</title>
        <authorList>
            <person name="Kim H.-S."/>
            <person name="Busman M."/>
            <person name="Brown D.W."/>
            <person name="Divon H."/>
            <person name="Uhlig S."/>
            <person name="Proctor R.H."/>
        </authorList>
    </citation>
    <scope>NUCLEOTIDE SEQUENCE [LARGE SCALE GENOMIC DNA]</scope>
    <source>
        <strain evidence="2 3">NRRL 25196</strain>
    </source>
</reference>
<organism evidence="2 3">
    <name type="scientific">Fusarium napiforme</name>
    <dbReference type="NCBI Taxonomy" id="42672"/>
    <lineage>
        <taxon>Eukaryota</taxon>
        <taxon>Fungi</taxon>
        <taxon>Dikarya</taxon>
        <taxon>Ascomycota</taxon>
        <taxon>Pezizomycotina</taxon>
        <taxon>Sordariomycetes</taxon>
        <taxon>Hypocreomycetidae</taxon>
        <taxon>Hypocreales</taxon>
        <taxon>Nectriaceae</taxon>
        <taxon>Fusarium</taxon>
        <taxon>Fusarium fujikuroi species complex</taxon>
    </lineage>
</organism>
<feature type="compositionally biased region" description="Acidic residues" evidence="1">
    <location>
        <begin position="157"/>
        <end position="167"/>
    </location>
</feature>
<gene>
    <name evidence="2" type="ORF">FNAPI_4904</name>
</gene>
<feature type="compositionally biased region" description="Polar residues" evidence="1">
    <location>
        <begin position="231"/>
        <end position="244"/>
    </location>
</feature>
<evidence type="ECO:0000313" key="3">
    <source>
        <dbReference type="Proteomes" id="UP000574317"/>
    </source>
</evidence>
<feature type="compositionally biased region" description="Basic and acidic residues" evidence="1">
    <location>
        <begin position="131"/>
        <end position="147"/>
    </location>
</feature>
<accession>A0A8H5JQW7</accession>
<feature type="compositionally biased region" description="Low complexity" evidence="1">
    <location>
        <begin position="119"/>
        <end position="130"/>
    </location>
</feature>
<keyword evidence="2" id="KW-0418">Kinase</keyword>
<keyword evidence="2" id="KW-0808">Transferase</keyword>
<comment type="caution">
    <text evidence="2">The sequence shown here is derived from an EMBL/GenBank/DDBJ whole genome shotgun (WGS) entry which is preliminary data.</text>
</comment>
<dbReference type="GO" id="GO:0016301">
    <property type="term" value="F:kinase activity"/>
    <property type="evidence" value="ECO:0007669"/>
    <property type="project" value="UniProtKB-KW"/>
</dbReference>
<proteinExistence type="predicted"/>
<evidence type="ECO:0000313" key="2">
    <source>
        <dbReference type="EMBL" id="KAF5559076.1"/>
    </source>
</evidence>
<protein>
    <submittedName>
        <fullName evidence="2">D-ribulokinase</fullName>
    </submittedName>
</protein>
<dbReference type="AlphaFoldDB" id="A0A8H5JQW7"/>
<feature type="region of interest" description="Disordered" evidence="1">
    <location>
        <begin position="119"/>
        <end position="244"/>
    </location>
</feature>
<dbReference type="Proteomes" id="UP000574317">
    <property type="component" value="Unassembled WGS sequence"/>
</dbReference>
<evidence type="ECO:0000256" key="1">
    <source>
        <dbReference type="SAM" id="MobiDB-lite"/>
    </source>
</evidence>
<name>A0A8H5JQW7_9HYPO</name>
<keyword evidence="3" id="KW-1185">Reference proteome</keyword>
<sequence length="244" mass="27403">MKVGRDHESSGQRRGLAVCRFNQRLQQQITADSNSLLKSVESDMMCRGDAMLALQAEFWQEPHEEDDHIVRDIYSATALHISRLLFARAKFFDLADALTHLATGKETKCHYHQLQCLSSSSHPSCESRSWSPERVDEHNGRKSDQERRMRRGPSIVPEEEGEEDEKEPSDIDNMASFFTEGQGYDELKEILGGEDTQDPQPDTRAAGGTLKRSSEGPLGEPAPKKPRIKINTGSKLFNGKSTKC</sequence>